<evidence type="ECO:0000313" key="9">
    <source>
        <dbReference type="EMBL" id="PFX20123.1"/>
    </source>
</evidence>
<evidence type="ECO:0000256" key="6">
    <source>
        <dbReference type="PROSITE-ProRule" id="PRU01172"/>
    </source>
</evidence>
<evidence type="ECO:0000259" key="7">
    <source>
        <dbReference type="PROSITE" id="PS50948"/>
    </source>
</evidence>
<feature type="domain" description="Pentraxin (PTX)" evidence="8">
    <location>
        <begin position="248"/>
        <end position="449"/>
    </location>
</feature>
<dbReference type="AlphaFoldDB" id="A0A2B4RTJ2"/>
<protein>
    <submittedName>
        <fullName evidence="9">Neuronal pentraxin-2</fullName>
    </submittedName>
</protein>
<evidence type="ECO:0000313" key="10">
    <source>
        <dbReference type="Proteomes" id="UP000225706"/>
    </source>
</evidence>
<evidence type="ECO:0000256" key="5">
    <source>
        <dbReference type="ARBA" id="ARBA00023180"/>
    </source>
</evidence>
<comment type="caution">
    <text evidence="9">The sequence shown here is derived from an EMBL/GenBank/DDBJ whole genome shotgun (WGS) entry which is preliminary data.</text>
</comment>
<comment type="caution">
    <text evidence="6">Lacks conserved residue(s) required for the propagation of feature annotation.</text>
</comment>
<dbReference type="PROSITE" id="PS51828">
    <property type="entry name" value="PTX_2"/>
    <property type="match status" value="2"/>
</dbReference>
<keyword evidence="3" id="KW-0106">Calcium</keyword>
<dbReference type="SMART" id="SM00159">
    <property type="entry name" value="PTX"/>
    <property type="match status" value="1"/>
</dbReference>
<dbReference type="OrthoDB" id="5980026at2759"/>
<keyword evidence="5" id="KW-0325">Glycoprotein</keyword>
<dbReference type="InterPro" id="IPR051360">
    <property type="entry name" value="Neuronal_Pentraxin_Related"/>
</dbReference>
<dbReference type="Pfam" id="PF00024">
    <property type="entry name" value="PAN_1"/>
    <property type="match status" value="1"/>
</dbReference>
<dbReference type="Gene3D" id="2.60.120.200">
    <property type="match status" value="2"/>
</dbReference>
<dbReference type="GO" id="GO:0046872">
    <property type="term" value="F:metal ion binding"/>
    <property type="evidence" value="ECO:0007669"/>
    <property type="project" value="UniProtKB-KW"/>
</dbReference>
<dbReference type="SUPFAM" id="SSF56496">
    <property type="entry name" value="Fibrinogen C-terminal domain-like"/>
    <property type="match status" value="1"/>
</dbReference>
<name>A0A2B4RTJ2_STYPI</name>
<dbReference type="CDD" id="cd01099">
    <property type="entry name" value="PAN_AP_HGF"/>
    <property type="match status" value="1"/>
</dbReference>
<dbReference type="SUPFAM" id="SSF57414">
    <property type="entry name" value="Hairpin loop containing domain-like"/>
    <property type="match status" value="1"/>
</dbReference>
<proteinExistence type="predicted"/>
<keyword evidence="10" id="KW-1185">Reference proteome</keyword>
<dbReference type="PANTHER" id="PTHR19277">
    <property type="entry name" value="PENTRAXIN"/>
    <property type="match status" value="1"/>
</dbReference>
<comment type="cofactor">
    <cofactor evidence="1">
        <name>Ca(2+)</name>
        <dbReference type="ChEBI" id="CHEBI:29108"/>
    </cofactor>
</comment>
<evidence type="ECO:0000256" key="1">
    <source>
        <dbReference type="ARBA" id="ARBA00001913"/>
    </source>
</evidence>
<dbReference type="SUPFAM" id="SSF49899">
    <property type="entry name" value="Concanavalin A-like lectins/glucanases"/>
    <property type="match status" value="2"/>
</dbReference>
<evidence type="ECO:0000256" key="4">
    <source>
        <dbReference type="ARBA" id="ARBA00023157"/>
    </source>
</evidence>
<dbReference type="PANTHER" id="PTHR19277:SF161">
    <property type="entry name" value="LAMININ G DOMAIN-CONTAINING PROTEIN"/>
    <property type="match status" value="1"/>
</dbReference>
<accession>A0A2B4RTJ2</accession>
<keyword evidence="4 6" id="KW-1015">Disulfide bond</keyword>
<dbReference type="Gene3D" id="3.30.750.130">
    <property type="match status" value="1"/>
</dbReference>
<evidence type="ECO:0000256" key="3">
    <source>
        <dbReference type="ARBA" id="ARBA00022837"/>
    </source>
</evidence>
<evidence type="ECO:0000256" key="2">
    <source>
        <dbReference type="ARBA" id="ARBA00022723"/>
    </source>
</evidence>
<dbReference type="InterPro" id="IPR036056">
    <property type="entry name" value="Fibrinogen-like_C"/>
</dbReference>
<gene>
    <name evidence="9" type="primary">NPTX2</name>
    <name evidence="9" type="ORF">AWC38_SpisGene15424</name>
</gene>
<reference evidence="10" key="1">
    <citation type="journal article" date="2017" name="bioRxiv">
        <title>Comparative analysis of the genomes of Stylophora pistillata and Acropora digitifera provides evidence for extensive differences between species of corals.</title>
        <authorList>
            <person name="Voolstra C.R."/>
            <person name="Li Y."/>
            <person name="Liew Y.J."/>
            <person name="Baumgarten S."/>
            <person name="Zoccola D."/>
            <person name="Flot J.-F."/>
            <person name="Tambutte S."/>
            <person name="Allemand D."/>
            <person name="Aranda M."/>
        </authorList>
    </citation>
    <scope>NUCLEOTIDE SEQUENCE [LARGE SCALE GENOMIC DNA]</scope>
</reference>
<dbReference type="Proteomes" id="UP000225706">
    <property type="component" value="Unassembled WGS sequence"/>
</dbReference>
<evidence type="ECO:0000259" key="8">
    <source>
        <dbReference type="PROSITE" id="PS51828"/>
    </source>
</evidence>
<dbReference type="PROSITE" id="PS50948">
    <property type="entry name" value="PAN"/>
    <property type="match status" value="1"/>
</dbReference>
<sequence length="451" mass="50762">MFLIKNDRRDIDVPHGADVLLHICTSWENAAGSWKFYVNGSLLQSGDDFLIDEVIPTNGIVILGQDQDDYGGGFEQDQSFLGQIYGVDSLGKMPRIFPTLLLFTLHLSLVTADNQCRTEVNIPGVTLKGFVIKKIPVTAPNKCDDKCLSEITCQSFNYNIKENICELNNRTKEARPEHLRANTSWFYVRRLIERVPLGSIPELPALSCQEVKASEGSDIISGKYWLDPNKNGKPFLFYCEMNREDPALNFQLTFDGKSVSDYAQFYMYSDFAPLTAFTVCLWMKPAPHSVGGCVFSYSQPFKQNEILICDHVEGFMFTIYGYSRNINLTRGGGELIHICASWEVTAGSCNFYMNGSLLKSDLDFATGHVIPCSGIFILGQELDEFGWSFEEKSFFGQMYGVNMWERLLTAEEIISIYKNCTLAVGNFLKWSDFILGLHGNVRVTSPVTCQP</sequence>
<dbReference type="Pfam" id="PF00354">
    <property type="entry name" value="Pentaxin"/>
    <property type="match status" value="2"/>
</dbReference>
<organism evidence="9 10">
    <name type="scientific">Stylophora pistillata</name>
    <name type="common">Smooth cauliflower coral</name>
    <dbReference type="NCBI Taxonomy" id="50429"/>
    <lineage>
        <taxon>Eukaryota</taxon>
        <taxon>Metazoa</taxon>
        <taxon>Cnidaria</taxon>
        <taxon>Anthozoa</taxon>
        <taxon>Hexacorallia</taxon>
        <taxon>Scleractinia</taxon>
        <taxon>Astrocoeniina</taxon>
        <taxon>Pocilloporidae</taxon>
        <taxon>Stylophora</taxon>
    </lineage>
</organism>
<keyword evidence="2" id="KW-0479">Metal-binding</keyword>
<dbReference type="InterPro" id="IPR013320">
    <property type="entry name" value="ConA-like_dom_sf"/>
</dbReference>
<dbReference type="Gene3D" id="3.50.4.10">
    <property type="entry name" value="Hepatocyte Growth Factor"/>
    <property type="match status" value="1"/>
</dbReference>
<dbReference type="PRINTS" id="PR00895">
    <property type="entry name" value="PENTAXIN"/>
</dbReference>
<dbReference type="InterPro" id="IPR003609">
    <property type="entry name" value="Pan_app"/>
</dbReference>
<feature type="disulfide bond" evidence="6">
    <location>
        <begin position="280"/>
        <end position="339"/>
    </location>
</feature>
<dbReference type="InterPro" id="IPR001759">
    <property type="entry name" value="PTX_dom"/>
</dbReference>
<dbReference type="EMBL" id="LSMT01000329">
    <property type="protein sequence ID" value="PFX20123.1"/>
    <property type="molecule type" value="Genomic_DNA"/>
</dbReference>
<feature type="domain" description="Pentraxin (PTX)" evidence="8">
    <location>
        <begin position="1"/>
        <end position="139"/>
    </location>
</feature>
<feature type="domain" description="Apple" evidence="7">
    <location>
        <begin position="116"/>
        <end position="192"/>
    </location>
</feature>